<organism evidence="4 5">
    <name type="scientific">Fibrella forsythiae</name>
    <dbReference type="NCBI Taxonomy" id="2817061"/>
    <lineage>
        <taxon>Bacteria</taxon>
        <taxon>Pseudomonadati</taxon>
        <taxon>Bacteroidota</taxon>
        <taxon>Cytophagia</taxon>
        <taxon>Cytophagales</taxon>
        <taxon>Spirosomataceae</taxon>
        <taxon>Fibrella</taxon>
    </lineage>
</organism>
<keyword evidence="5" id="KW-1185">Reference proteome</keyword>
<reference evidence="4 5" key="1">
    <citation type="submission" date="2021-03" db="EMBL/GenBank/DDBJ databases">
        <title>Fibrella sp. HMF5405 genome sequencing and assembly.</title>
        <authorList>
            <person name="Kang H."/>
            <person name="Kim H."/>
            <person name="Bae S."/>
            <person name="Joh K."/>
        </authorList>
    </citation>
    <scope>NUCLEOTIDE SEQUENCE [LARGE SCALE GENOMIC DNA]</scope>
    <source>
        <strain evidence="4 5">HMF5405</strain>
    </source>
</reference>
<dbReference type="RefSeq" id="WP_207330498.1">
    <property type="nucleotide sequence ID" value="NZ_JAFMYW010000005.1"/>
</dbReference>
<feature type="chain" id="PRO_5046267136" evidence="2">
    <location>
        <begin position="29"/>
        <end position="160"/>
    </location>
</feature>
<dbReference type="InterPro" id="IPR038670">
    <property type="entry name" value="HslJ-like_sf"/>
</dbReference>
<feature type="signal peptide" evidence="2">
    <location>
        <begin position="1"/>
        <end position="28"/>
    </location>
</feature>
<proteinExistence type="predicted"/>
<evidence type="ECO:0000259" key="3">
    <source>
        <dbReference type="Pfam" id="PF03724"/>
    </source>
</evidence>
<comment type="caution">
    <text evidence="4">The sequence shown here is derived from an EMBL/GenBank/DDBJ whole genome shotgun (WGS) entry which is preliminary data.</text>
</comment>
<dbReference type="InterPro" id="IPR005184">
    <property type="entry name" value="DUF306_Meta_HslJ"/>
</dbReference>
<name>A0ABS3JKL9_9BACT</name>
<keyword evidence="2" id="KW-0732">Signal</keyword>
<sequence>MNTSFRFWRACFALLLLGVTGCSPKETATPVPAGSADAISGDWVLVEPASAYTITLRITGAGPSFIEHYAVELAGKAPVNNYFGKAAFSQRPSIESGPTGTGSVSGLGSTQMAGPPAAMQFEADYLAHLGAVNKAEVVGTSRLELSYGGTAPGKLVYKRQ</sequence>
<dbReference type="EMBL" id="JAFMYW010000005">
    <property type="protein sequence ID" value="MBO0950558.1"/>
    <property type="molecule type" value="Genomic_DNA"/>
</dbReference>
<dbReference type="Gene3D" id="2.40.128.270">
    <property type="match status" value="1"/>
</dbReference>
<feature type="domain" description="DUF306" evidence="3">
    <location>
        <begin position="62"/>
        <end position="146"/>
    </location>
</feature>
<protein>
    <submittedName>
        <fullName evidence="4">META domain-containing protein</fullName>
    </submittedName>
</protein>
<feature type="region of interest" description="Disordered" evidence="1">
    <location>
        <begin position="92"/>
        <end position="111"/>
    </location>
</feature>
<evidence type="ECO:0000313" key="4">
    <source>
        <dbReference type="EMBL" id="MBO0950558.1"/>
    </source>
</evidence>
<gene>
    <name evidence="4" type="ORF">J2I46_18320</name>
</gene>
<evidence type="ECO:0000313" key="5">
    <source>
        <dbReference type="Proteomes" id="UP000664628"/>
    </source>
</evidence>
<accession>A0ABS3JKL9</accession>
<evidence type="ECO:0000256" key="1">
    <source>
        <dbReference type="SAM" id="MobiDB-lite"/>
    </source>
</evidence>
<dbReference type="Pfam" id="PF03724">
    <property type="entry name" value="META"/>
    <property type="match status" value="1"/>
</dbReference>
<dbReference type="Proteomes" id="UP000664628">
    <property type="component" value="Unassembled WGS sequence"/>
</dbReference>
<evidence type="ECO:0000256" key="2">
    <source>
        <dbReference type="SAM" id="SignalP"/>
    </source>
</evidence>
<dbReference type="PROSITE" id="PS51257">
    <property type="entry name" value="PROKAR_LIPOPROTEIN"/>
    <property type="match status" value="1"/>
</dbReference>